<sequence>MARRYPTKRPIDPSFRESDGDDEMLPPELTNLPWVDVHNHAQTLSWNDREQFALGGCHAMVMVAAGFYWTPYKPVAPDDVRYLWDDALGRLGAIRRSHPFDARLAIGVHTGTRVDDVDELFDVMPDYLALDEVAAVGEIGINATQHVNAWSLDDQRYVNRRQLELAADAGVPAILHTPSDPGQASIPDYERGQMPRYELDTSLQQEPVLDGDTVKRDAIEISVELKDEAGLADDQLVLSHGHADVVPFVMENTDCFLSFTVSYPWLHGVSPADVAAAIQEYGPDQLLLETDSAGVLRNDIFALKRWIFELYRHGVDVDDIRQVVFENPMALLS</sequence>
<reference evidence="2 3" key="1">
    <citation type="submission" date="2015-12" db="EMBL/GenBank/DDBJ databases">
        <title>Haloprofundus marisrubri gen. nov., sp. nov., an extremely halophilic archaeon isolated from the Discovery deep brine-seawater interface in the Red Sea.</title>
        <authorList>
            <person name="Zhang G."/>
            <person name="Stingl U."/>
            <person name="Rashid M."/>
        </authorList>
    </citation>
    <scope>NUCLEOTIDE SEQUENCE [LARGE SCALE GENOMIC DNA]</scope>
    <source>
        <strain evidence="2 3">SB9</strain>
    </source>
</reference>
<dbReference type="Proteomes" id="UP000054387">
    <property type="component" value="Unassembled WGS sequence"/>
</dbReference>
<evidence type="ECO:0000313" key="2">
    <source>
        <dbReference type="EMBL" id="KTG08930.1"/>
    </source>
</evidence>
<keyword evidence="3" id="KW-1185">Reference proteome</keyword>
<accession>A0A0W1R751</accession>
<dbReference type="AlphaFoldDB" id="A0A0W1R751"/>
<comment type="caution">
    <text evidence="2">The sequence shown here is derived from an EMBL/GenBank/DDBJ whole genome shotgun (WGS) entry which is preliminary data.</text>
</comment>
<protein>
    <recommendedName>
        <fullName evidence="4">Hydrolase TatD</fullName>
    </recommendedName>
</protein>
<dbReference type="SUPFAM" id="SSF51556">
    <property type="entry name" value="Metallo-dependent hydrolases"/>
    <property type="match status" value="1"/>
</dbReference>
<dbReference type="STRING" id="1514971.AUR64_14060"/>
<dbReference type="RefSeq" id="WP_058582083.1">
    <property type="nucleotide sequence ID" value="NZ_LOPU01000029.1"/>
</dbReference>
<feature type="compositionally biased region" description="Basic and acidic residues" evidence="1">
    <location>
        <begin position="9"/>
        <end position="18"/>
    </location>
</feature>
<evidence type="ECO:0008006" key="4">
    <source>
        <dbReference type="Google" id="ProtNLM"/>
    </source>
</evidence>
<dbReference type="Gene3D" id="3.20.20.140">
    <property type="entry name" value="Metal-dependent hydrolases"/>
    <property type="match status" value="1"/>
</dbReference>
<dbReference type="GO" id="GO:0016788">
    <property type="term" value="F:hydrolase activity, acting on ester bonds"/>
    <property type="evidence" value="ECO:0007669"/>
    <property type="project" value="InterPro"/>
</dbReference>
<dbReference type="InterPro" id="IPR001130">
    <property type="entry name" value="TatD-like"/>
</dbReference>
<dbReference type="EMBL" id="LOPU01000029">
    <property type="protein sequence ID" value="KTG08930.1"/>
    <property type="molecule type" value="Genomic_DNA"/>
</dbReference>
<proteinExistence type="predicted"/>
<dbReference type="PANTHER" id="PTHR42658">
    <property type="entry name" value="HYDROLASE TATD"/>
    <property type="match status" value="1"/>
</dbReference>
<dbReference type="InterPro" id="IPR032466">
    <property type="entry name" value="Metal_Hydrolase"/>
</dbReference>
<evidence type="ECO:0000313" key="3">
    <source>
        <dbReference type="Proteomes" id="UP000054387"/>
    </source>
</evidence>
<feature type="region of interest" description="Disordered" evidence="1">
    <location>
        <begin position="1"/>
        <end position="25"/>
    </location>
</feature>
<evidence type="ECO:0000256" key="1">
    <source>
        <dbReference type="SAM" id="MobiDB-lite"/>
    </source>
</evidence>
<organism evidence="2 3">
    <name type="scientific">Haloprofundus marisrubri</name>
    <dbReference type="NCBI Taxonomy" id="1514971"/>
    <lineage>
        <taxon>Archaea</taxon>
        <taxon>Methanobacteriati</taxon>
        <taxon>Methanobacteriota</taxon>
        <taxon>Stenosarchaea group</taxon>
        <taxon>Halobacteria</taxon>
        <taxon>Halobacteriales</taxon>
        <taxon>Haloferacaceae</taxon>
        <taxon>Haloprofundus</taxon>
    </lineage>
</organism>
<dbReference type="PANTHER" id="PTHR42658:SF1">
    <property type="entry name" value="HYDROLASE TATD"/>
    <property type="match status" value="1"/>
</dbReference>
<dbReference type="Pfam" id="PF01026">
    <property type="entry name" value="TatD_DNase"/>
    <property type="match status" value="1"/>
</dbReference>
<dbReference type="OrthoDB" id="359310at2157"/>
<gene>
    <name evidence="2" type="ORF">AUR64_14060</name>
</gene>
<dbReference type="InterPro" id="IPR012022">
    <property type="entry name" value="UCP005295"/>
</dbReference>
<name>A0A0W1R751_9EURY</name>